<evidence type="ECO:0000313" key="2">
    <source>
        <dbReference type="Proteomes" id="UP000502041"/>
    </source>
</evidence>
<dbReference type="KEGG" id="pvac:HC248_02362"/>
<keyword evidence="2" id="KW-1185">Reference proteome</keyword>
<dbReference type="Proteomes" id="UP000502041">
    <property type="component" value="Chromosome"/>
</dbReference>
<name>A0A6H2HAZ6_9BURK</name>
<gene>
    <name evidence="1" type="ORF">HC248_02362</name>
</gene>
<proteinExistence type="predicted"/>
<accession>A0A6H2HAZ6</accession>
<organism evidence="1 2">
    <name type="scientific">Polaromonas vacuolata</name>
    <dbReference type="NCBI Taxonomy" id="37448"/>
    <lineage>
        <taxon>Bacteria</taxon>
        <taxon>Pseudomonadati</taxon>
        <taxon>Pseudomonadota</taxon>
        <taxon>Betaproteobacteria</taxon>
        <taxon>Burkholderiales</taxon>
        <taxon>Comamonadaceae</taxon>
        <taxon>Polaromonas</taxon>
    </lineage>
</organism>
<reference evidence="1 2" key="1">
    <citation type="submission" date="2020-04" db="EMBL/GenBank/DDBJ databases">
        <title>Complete genome of a Psychrophilic, Marine, Gas Vacuolate Bacterium Polaromonas vacuolata KCTC 22033T.</title>
        <authorList>
            <person name="Hwang K."/>
            <person name="Kim K.M."/>
        </authorList>
    </citation>
    <scope>NUCLEOTIDE SEQUENCE [LARGE SCALE GENOMIC DNA]</scope>
    <source>
        <strain evidence="1 2">KCTC 22033</strain>
    </source>
</reference>
<sequence>MKIHQLSVKYLNEQDRILMRINSREGQEWQMWLTRRLALGLLPLLGSKAQAQLSQQVLLQQKSQTQISQDALAQQRKHLMDSFEQEIGAYDADYTTPFAEPAEKPLGEKPLLITDVELDLLDNDLLHMHLIENINENKRDVQLSMDTQLSHGFLRLLTQAVQTASWMHAPDLNQAISLDEQNAALTGDGDKPKYLN</sequence>
<dbReference type="RefSeq" id="WP_168922617.1">
    <property type="nucleotide sequence ID" value="NZ_CP051461.1"/>
</dbReference>
<dbReference type="AlphaFoldDB" id="A0A6H2HAZ6"/>
<evidence type="ECO:0000313" key="1">
    <source>
        <dbReference type="EMBL" id="QJC57048.1"/>
    </source>
</evidence>
<protein>
    <submittedName>
        <fullName evidence="1">Uncharacterized protein</fullName>
    </submittedName>
</protein>
<dbReference type="EMBL" id="CP051461">
    <property type="protein sequence ID" value="QJC57048.1"/>
    <property type="molecule type" value="Genomic_DNA"/>
</dbReference>